<protein>
    <submittedName>
        <fullName evidence="2">Uncharacterized protein</fullName>
    </submittedName>
</protein>
<sequence>MSDKSEQACNIDIHTQLARDLVPASKDGLLNNESHHHINPDLSATMPTTHTPHPSDTTLLLLNGLGYFILFLATITLLDPGNLFSIALPLGCFGVVLLLLPWSGKVRRIMEGGESVRPFLVHSHV</sequence>
<organism evidence="2 3">
    <name type="scientific">Zymoseptoria brevis</name>
    <dbReference type="NCBI Taxonomy" id="1047168"/>
    <lineage>
        <taxon>Eukaryota</taxon>
        <taxon>Fungi</taxon>
        <taxon>Dikarya</taxon>
        <taxon>Ascomycota</taxon>
        <taxon>Pezizomycotina</taxon>
        <taxon>Dothideomycetes</taxon>
        <taxon>Dothideomycetidae</taxon>
        <taxon>Mycosphaerellales</taxon>
        <taxon>Mycosphaerellaceae</taxon>
        <taxon>Zymoseptoria</taxon>
    </lineage>
</organism>
<gene>
    <name evidence="2" type="ORF">TI39_contig389g00004</name>
</gene>
<name>A0A0F4GMZ8_9PEZI</name>
<comment type="caution">
    <text evidence="2">The sequence shown here is derived from an EMBL/GenBank/DDBJ whole genome shotgun (WGS) entry which is preliminary data.</text>
</comment>
<feature type="transmembrane region" description="Helical" evidence="1">
    <location>
        <begin position="84"/>
        <end position="102"/>
    </location>
</feature>
<keyword evidence="1" id="KW-1133">Transmembrane helix</keyword>
<dbReference type="EMBL" id="LAFY01000381">
    <property type="protein sequence ID" value="KJX98814.1"/>
    <property type="molecule type" value="Genomic_DNA"/>
</dbReference>
<dbReference type="AlphaFoldDB" id="A0A0F4GMZ8"/>
<evidence type="ECO:0000313" key="2">
    <source>
        <dbReference type="EMBL" id="KJX98814.1"/>
    </source>
</evidence>
<proteinExistence type="predicted"/>
<reference evidence="2 3" key="1">
    <citation type="submission" date="2015-03" db="EMBL/GenBank/DDBJ databases">
        <title>RNA-seq based gene annotation and comparative genomics of four Zymoseptoria species reveal species-specific pathogenicity related genes and transposable element activity.</title>
        <authorList>
            <person name="Grandaubert J."/>
            <person name="Bhattacharyya A."/>
            <person name="Stukenbrock E.H."/>
        </authorList>
    </citation>
    <scope>NUCLEOTIDE SEQUENCE [LARGE SCALE GENOMIC DNA]</scope>
    <source>
        <strain evidence="2 3">Zb18110</strain>
    </source>
</reference>
<keyword evidence="3" id="KW-1185">Reference proteome</keyword>
<dbReference type="Proteomes" id="UP000033647">
    <property type="component" value="Unassembled WGS sequence"/>
</dbReference>
<keyword evidence="1" id="KW-0812">Transmembrane</keyword>
<evidence type="ECO:0000256" key="1">
    <source>
        <dbReference type="SAM" id="Phobius"/>
    </source>
</evidence>
<keyword evidence="1" id="KW-0472">Membrane</keyword>
<evidence type="ECO:0000313" key="3">
    <source>
        <dbReference type="Proteomes" id="UP000033647"/>
    </source>
</evidence>
<accession>A0A0F4GMZ8</accession>
<feature type="transmembrane region" description="Helical" evidence="1">
    <location>
        <begin position="59"/>
        <end position="78"/>
    </location>
</feature>